<keyword evidence="9" id="KW-0406">Ion transport</keyword>
<keyword evidence="11" id="KW-0472">Membrane</keyword>
<comment type="similarity">
    <text evidence="2">Belongs to the ABC transporter superfamily.</text>
</comment>
<keyword evidence="4" id="KW-1003">Cell membrane</keyword>
<comment type="catalytic activity">
    <reaction evidence="15">
        <text>Ni(2+)(out) + ATP + H2O = Ni(2+)(in) + ADP + phosphate + H(+)</text>
        <dbReference type="Rhea" id="RHEA:15557"/>
        <dbReference type="ChEBI" id="CHEBI:15377"/>
        <dbReference type="ChEBI" id="CHEBI:15378"/>
        <dbReference type="ChEBI" id="CHEBI:30616"/>
        <dbReference type="ChEBI" id="CHEBI:43474"/>
        <dbReference type="ChEBI" id="CHEBI:49786"/>
        <dbReference type="ChEBI" id="CHEBI:456216"/>
        <dbReference type="EC" id="7.2.2.11"/>
    </reaction>
    <physiologicalReaction direction="left-to-right" evidence="15">
        <dbReference type="Rhea" id="RHEA:15558"/>
    </physiologicalReaction>
</comment>
<evidence type="ECO:0000256" key="5">
    <source>
        <dbReference type="ARBA" id="ARBA00022596"/>
    </source>
</evidence>
<sequence length="277" mass="29993">MPLLEVNGLRVGFTMYRTFYRRATGWAVDGLDACAEAGQILGVVGASGSGKSLLAHAIMGLLPYNARVGGTVSYDGQPLTPERTRALRGSEFALIPQSISYLDPLMRVRRQLLTSAEPSADELDEIAERFELSRADLDKFPFELSGGMARRVLLATAMLSSARLIIADEPTPGLSVDLAERMLADFRALADEGRCLIVISHDVDLISAVSDRVLILNRGRMIAEMPAREFMDPDHYDNGRYAAGLWRALPQHDFDGADLSLAEGTDAGGEEAGHAEG</sequence>
<dbReference type="PROSITE" id="PS50893">
    <property type="entry name" value="ABC_TRANSPORTER_2"/>
    <property type="match status" value="1"/>
</dbReference>
<dbReference type="GO" id="GO:0016887">
    <property type="term" value="F:ATP hydrolysis activity"/>
    <property type="evidence" value="ECO:0007669"/>
    <property type="project" value="InterPro"/>
</dbReference>
<dbReference type="InterPro" id="IPR003593">
    <property type="entry name" value="AAA+_ATPase"/>
</dbReference>
<name>A0A8B3FKT1_9ACTN</name>
<comment type="caution">
    <text evidence="17">The sequence shown here is derived from an EMBL/GenBank/DDBJ whole genome shotgun (WGS) entry which is preliminary data.</text>
</comment>
<evidence type="ECO:0000256" key="9">
    <source>
        <dbReference type="ARBA" id="ARBA00023065"/>
    </source>
</evidence>
<keyword evidence="8" id="KW-1278">Translocase</keyword>
<evidence type="ECO:0000256" key="1">
    <source>
        <dbReference type="ARBA" id="ARBA00004202"/>
    </source>
</evidence>
<dbReference type="GO" id="GO:0015413">
    <property type="term" value="F:ABC-type nickel transporter activity"/>
    <property type="evidence" value="ECO:0007669"/>
    <property type="project" value="UniProtKB-EC"/>
</dbReference>
<evidence type="ECO:0000256" key="2">
    <source>
        <dbReference type="ARBA" id="ARBA00005417"/>
    </source>
</evidence>
<evidence type="ECO:0000256" key="12">
    <source>
        <dbReference type="ARBA" id="ARBA00038669"/>
    </source>
</evidence>
<dbReference type="AlphaFoldDB" id="A0A8B3FKT1"/>
<gene>
    <name evidence="17" type="ORF">D7U36_03420</name>
</gene>
<evidence type="ECO:0000259" key="16">
    <source>
        <dbReference type="PROSITE" id="PS50893"/>
    </source>
</evidence>
<evidence type="ECO:0000256" key="7">
    <source>
        <dbReference type="ARBA" id="ARBA00022840"/>
    </source>
</evidence>
<dbReference type="SMART" id="SM00382">
    <property type="entry name" value="AAA"/>
    <property type="match status" value="1"/>
</dbReference>
<evidence type="ECO:0000256" key="8">
    <source>
        <dbReference type="ARBA" id="ARBA00022967"/>
    </source>
</evidence>
<evidence type="ECO:0000313" key="17">
    <source>
        <dbReference type="EMBL" id="RLP11930.1"/>
    </source>
</evidence>
<evidence type="ECO:0000256" key="4">
    <source>
        <dbReference type="ARBA" id="ARBA00022475"/>
    </source>
</evidence>
<proteinExistence type="inferred from homology"/>
<evidence type="ECO:0000256" key="6">
    <source>
        <dbReference type="ARBA" id="ARBA00022741"/>
    </source>
</evidence>
<dbReference type="InterPro" id="IPR050388">
    <property type="entry name" value="ABC_Ni/Peptide_Import"/>
</dbReference>
<keyword evidence="5" id="KW-0533">Nickel</keyword>
<evidence type="ECO:0000256" key="13">
    <source>
        <dbReference type="ARBA" id="ARBA00039098"/>
    </source>
</evidence>
<evidence type="ECO:0000256" key="14">
    <source>
        <dbReference type="ARBA" id="ARBA00044143"/>
    </source>
</evidence>
<dbReference type="Proteomes" id="UP000279336">
    <property type="component" value="Unassembled WGS sequence"/>
</dbReference>
<comment type="subcellular location">
    <subcellularLocation>
        <location evidence="1">Cell membrane</location>
        <topology evidence="1">Peripheral membrane protein</topology>
    </subcellularLocation>
</comment>
<dbReference type="InterPro" id="IPR017871">
    <property type="entry name" value="ABC_transporter-like_CS"/>
</dbReference>
<evidence type="ECO:0000313" key="18">
    <source>
        <dbReference type="Proteomes" id="UP000279336"/>
    </source>
</evidence>
<dbReference type="PANTHER" id="PTHR43297">
    <property type="entry name" value="OLIGOPEPTIDE TRANSPORT ATP-BINDING PROTEIN APPD"/>
    <property type="match status" value="1"/>
</dbReference>
<keyword evidence="7 17" id="KW-0067">ATP-binding</keyword>
<reference evidence="17 18" key="1">
    <citation type="submission" date="2018-10" db="EMBL/GenBank/DDBJ databases">
        <title>Propionibacterium australiense Genome Sequencing and Assembly.</title>
        <authorList>
            <person name="Bernier A.-M."/>
            <person name="Bernard K."/>
        </authorList>
    </citation>
    <scope>NUCLEOTIDE SEQUENCE [LARGE SCALE GENOMIC DNA]</scope>
    <source>
        <strain evidence="17 18">NML98A078</strain>
    </source>
</reference>
<evidence type="ECO:0000256" key="3">
    <source>
        <dbReference type="ARBA" id="ARBA00022448"/>
    </source>
</evidence>
<dbReference type="Pfam" id="PF00005">
    <property type="entry name" value="ABC_tran"/>
    <property type="match status" value="1"/>
</dbReference>
<protein>
    <recommendedName>
        <fullName evidence="14">Nickel import system ATP-binding protein NikD</fullName>
        <ecNumber evidence="13">7.2.2.11</ecNumber>
    </recommendedName>
</protein>
<keyword evidence="10" id="KW-0921">Nickel transport</keyword>
<accession>A0A8B3FKT1</accession>
<dbReference type="EMBL" id="RCIW01000004">
    <property type="protein sequence ID" value="RLP11930.1"/>
    <property type="molecule type" value="Genomic_DNA"/>
</dbReference>
<dbReference type="InterPro" id="IPR027417">
    <property type="entry name" value="P-loop_NTPase"/>
</dbReference>
<evidence type="ECO:0000256" key="11">
    <source>
        <dbReference type="ARBA" id="ARBA00023136"/>
    </source>
</evidence>
<dbReference type="PANTHER" id="PTHR43297:SF13">
    <property type="entry name" value="NICKEL ABC TRANSPORTER, ATP-BINDING PROTEIN"/>
    <property type="match status" value="1"/>
</dbReference>
<dbReference type="Gene3D" id="3.40.50.300">
    <property type="entry name" value="P-loop containing nucleotide triphosphate hydrolases"/>
    <property type="match status" value="1"/>
</dbReference>
<dbReference type="RefSeq" id="WP_121587983.1">
    <property type="nucleotide sequence ID" value="NZ_RCIW01000004.1"/>
</dbReference>
<dbReference type="SUPFAM" id="SSF52540">
    <property type="entry name" value="P-loop containing nucleoside triphosphate hydrolases"/>
    <property type="match status" value="1"/>
</dbReference>
<dbReference type="EC" id="7.2.2.11" evidence="13"/>
<feature type="domain" description="ABC transporter" evidence="16">
    <location>
        <begin position="9"/>
        <end position="243"/>
    </location>
</feature>
<dbReference type="GO" id="GO:0005886">
    <property type="term" value="C:plasma membrane"/>
    <property type="evidence" value="ECO:0007669"/>
    <property type="project" value="UniProtKB-SubCell"/>
</dbReference>
<dbReference type="InterPro" id="IPR003439">
    <property type="entry name" value="ABC_transporter-like_ATP-bd"/>
</dbReference>
<dbReference type="GO" id="GO:0005524">
    <property type="term" value="F:ATP binding"/>
    <property type="evidence" value="ECO:0007669"/>
    <property type="project" value="UniProtKB-KW"/>
</dbReference>
<dbReference type="OrthoDB" id="8036461at2"/>
<keyword evidence="3" id="KW-0813">Transport</keyword>
<organism evidence="17 18">
    <name type="scientific">Propionibacterium australiense</name>
    <dbReference type="NCBI Taxonomy" id="119981"/>
    <lineage>
        <taxon>Bacteria</taxon>
        <taxon>Bacillati</taxon>
        <taxon>Actinomycetota</taxon>
        <taxon>Actinomycetes</taxon>
        <taxon>Propionibacteriales</taxon>
        <taxon>Propionibacteriaceae</taxon>
        <taxon>Propionibacterium</taxon>
    </lineage>
</organism>
<comment type="subunit">
    <text evidence="12">The complex is composed of two ATP-binding proteins (NikD and NikE), two transmembrane proteins (NikB and NikC) and a solute-binding protein (NikA).</text>
</comment>
<keyword evidence="6" id="KW-0547">Nucleotide-binding</keyword>
<evidence type="ECO:0000256" key="10">
    <source>
        <dbReference type="ARBA" id="ARBA00023112"/>
    </source>
</evidence>
<evidence type="ECO:0000256" key="15">
    <source>
        <dbReference type="ARBA" id="ARBA00048610"/>
    </source>
</evidence>
<dbReference type="PROSITE" id="PS00211">
    <property type="entry name" value="ABC_TRANSPORTER_1"/>
    <property type="match status" value="1"/>
</dbReference>